<dbReference type="KEGG" id="tet:TTHERM_000527179"/>
<evidence type="ECO:0000313" key="3">
    <source>
        <dbReference type="Proteomes" id="UP000009168"/>
    </source>
</evidence>
<keyword evidence="1" id="KW-0472">Membrane</keyword>
<dbReference type="EMBL" id="GG662209">
    <property type="protein sequence ID" value="EWS70936.1"/>
    <property type="molecule type" value="Genomic_DNA"/>
</dbReference>
<sequence length="221" mass="27577">MYDIKQNRSQCKKTKNSTAKLHFFSSCLFKVCPFFYKKVNRKLLQIYYQTFHPYSFIYFRVIKQFKDTNYFMYFYQHLIYLIQGALTISKSIDFYLNQLHDWQVLVRYFLFLLKYKTFFMMHIIIFQKQIHEFIQQKLYQIPIVKQYFYFQIKIILIKNILIFKKLKQRYSNQKNLKLIRNLLNLKESFNTSTQNPLNFLKQLVRIYFLFYNERELSFCIF</sequence>
<evidence type="ECO:0000313" key="2">
    <source>
        <dbReference type="EMBL" id="EWS70936.1"/>
    </source>
</evidence>
<dbReference type="InParanoid" id="W7XB85"/>
<keyword evidence="1 2" id="KW-0812">Transmembrane</keyword>
<evidence type="ECO:0000256" key="1">
    <source>
        <dbReference type="SAM" id="Phobius"/>
    </source>
</evidence>
<reference evidence="3" key="1">
    <citation type="journal article" date="2006" name="PLoS Biol.">
        <title>Macronuclear genome sequence of the ciliate Tetrahymena thermophila, a model eukaryote.</title>
        <authorList>
            <person name="Eisen J.A."/>
            <person name="Coyne R.S."/>
            <person name="Wu M."/>
            <person name="Wu D."/>
            <person name="Thiagarajan M."/>
            <person name="Wortman J.R."/>
            <person name="Badger J.H."/>
            <person name="Ren Q."/>
            <person name="Amedeo P."/>
            <person name="Jones K.M."/>
            <person name="Tallon L.J."/>
            <person name="Delcher A.L."/>
            <person name="Salzberg S.L."/>
            <person name="Silva J.C."/>
            <person name="Haas B.J."/>
            <person name="Majoros W.H."/>
            <person name="Farzad M."/>
            <person name="Carlton J.M."/>
            <person name="Smith R.K. Jr."/>
            <person name="Garg J."/>
            <person name="Pearlman R.E."/>
            <person name="Karrer K.M."/>
            <person name="Sun L."/>
            <person name="Manning G."/>
            <person name="Elde N.C."/>
            <person name="Turkewitz A.P."/>
            <person name="Asai D.J."/>
            <person name="Wilkes D.E."/>
            <person name="Wang Y."/>
            <person name="Cai H."/>
            <person name="Collins K."/>
            <person name="Stewart B.A."/>
            <person name="Lee S.R."/>
            <person name="Wilamowska K."/>
            <person name="Weinberg Z."/>
            <person name="Ruzzo W.L."/>
            <person name="Wloga D."/>
            <person name="Gaertig J."/>
            <person name="Frankel J."/>
            <person name="Tsao C.-C."/>
            <person name="Gorovsky M.A."/>
            <person name="Keeling P.J."/>
            <person name="Waller R.F."/>
            <person name="Patron N.J."/>
            <person name="Cherry J.M."/>
            <person name="Stover N.A."/>
            <person name="Krieger C.J."/>
            <person name="del Toro C."/>
            <person name="Ryder H.F."/>
            <person name="Williamson S.C."/>
            <person name="Barbeau R.A."/>
            <person name="Hamilton E.P."/>
            <person name="Orias E."/>
        </authorList>
    </citation>
    <scope>NUCLEOTIDE SEQUENCE [LARGE SCALE GENOMIC DNA]</scope>
    <source>
        <strain evidence="3">SB210</strain>
    </source>
</reference>
<organism evidence="2 3">
    <name type="scientific">Tetrahymena thermophila (strain SB210)</name>
    <dbReference type="NCBI Taxonomy" id="312017"/>
    <lineage>
        <taxon>Eukaryota</taxon>
        <taxon>Sar</taxon>
        <taxon>Alveolata</taxon>
        <taxon>Ciliophora</taxon>
        <taxon>Intramacronucleata</taxon>
        <taxon>Oligohymenophorea</taxon>
        <taxon>Hymenostomatida</taxon>
        <taxon>Tetrahymenina</taxon>
        <taxon>Tetrahymenidae</taxon>
        <taxon>Tetrahymena</taxon>
    </lineage>
</organism>
<dbReference type="GeneID" id="24439413"/>
<name>W7XB85_TETTS</name>
<dbReference type="Proteomes" id="UP000009168">
    <property type="component" value="Unassembled WGS sequence"/>
</dbReference>
<accession>W7XB85</accession>
<feature type="transmembrane region" description="Helical" evidence="1">
    <location>
        <begin position="108"/>
        <end position="126"/>
    </location>
</feature>
<proteinExistence type="predicted"/>
<dbReference type="RefSeq" id="XP_012656551.1">
    <property type="nucleotide sequence ID" value="XM_012801097.1"/>
</dbReference>
<protein>
    <submittedName>
        <fullName evidence="2">Transmembrane protein, putative</fullName>
    </submittedName>
</protein>
<keyword evidence="1" id="KW-1133">Transmembrane helix</keyword>
<feature type="transmembrane region" description="Helical" evidence="1">
    <location>
        <begin position="70"/>
        <end position="88"/>
    </location>
</feature>
<dbReference type="AlphaFoldDB" id="W7XB85"/>
<keyword evidence="3" id="KW-1185">Reference proteome</keyword>
<gene>
    <name evidence="2" type="ORF">TTHERM_000527179</name>
</gene>